<name>A0A7M3U2K6_9RICK</name>
<dbReference type="RefSeq" id="WP_191111402.1">
    <property type="nucleotide sequence ID" value="NZ_CP061738.1"/>
</dbReference>
<organism evidence="2 3">
    <name type="scientific">Candidatus Wolbachia massiliensis</name>
    <dbReference type="NCBI Taxonomy" id="1845000"/>
    <lineage>
        <taxon>Bacteria</taxon>
        <taxon>Pseudomonadati</taxon>
        <taxon>Pseudomonadota</taxon>
        <taxon>Alphaproteobacteria</taxon>
        <taxon>Rickettsiales</taxon>
        <taxon>Anaplasmataceae</taxon>
        <taxon>Wolbachieae</taxon>
        <taxon>Wolbachia</taxon>
    </lineage>
</organism>
<keyword evidence="1" id="KW-0472">Membrane</keyword>
<accession>A0A7M3U2K6</accession>
<dbReference type="Proteomes" id="UP000516514">
    <property type="component" value="Chromosome"/>
</dbReference>
<protein>
    <submittedName>
        <fullName evidence="2">Uncharacterized protein</fullName>
    </submittedName>
</protein>
<keyword evidence="3" id="KW-1185">Reference proteome</keyword>
<sequence length="107" mass="11491">MRRAITRLRAQNQSLNGRDKESLGAGAQGRRQNNYASAFFVLSGAFAICACLAIEDYPVMSACLAVIASVLFLAGCYCAYEANTVLSDVRSDRVANGIHSDNRLAAK</sequence>
<evidence type="ECO:0000256" key="1">
    <source>
        <dbReference type="SAM" id="Phobius"/>
    </source>
</evidence>
<gene>
    <name evidence="2" type="ORF">ID128_02090</name>
</gene>
<dbReference type="KEGG" id="wms:ID128_02090"/>
<proteinExistence type="predicted"/>
<dbReference type="AlphaFoldDB" id="A0A7M3U2K6"/>
<keyword evidence="1" id="KW-0812">Transmembrane</keyword>
<feature type="transmembrane region" description="Helical" evidence="1">
    <location>
        <begin position="35"/>
        <end position="53"/>
    </location>
</feature>
<keyword evidence="1" id="KW-1133">Transmembrane helix</keyword>
<dbReference type="EMBL" id="CP061738">
    <property type="protein sequence ID" value="QOD38641.1"/>
    <property type="molecule type" value="Genomic_DNA"/>
</dbReference>
<reference evidence="2 3" key="1">
    <citation type="submission" date="2020-09" db="EMBL/GenBank/DDBJ databases">
        <title>An Earliest Endosymbiont, Wolbachia massiliensis sp. nov., Strain PL13 From the Bed Bug (Cimex hemipterius), Type strain of a New supergroup T.</title>
        <authorList>
            <person name="Laidoudi Y."/>
            <person name="Levasseur A."/>
            <person name="Medkour H."/>
            <person name="Maaloum M."/>
            <person name="BenKhedher M."/>
            <person name="Sambou M."/>
            <person name="Bassene H."/>
            <person name="Davoust B."/>
            <person name="Fenollar F."/>
            <person name="Raoult D."/>
            <person name="Mediannikov O."/>
        </authorList>
    </citation>
    <scope>NUCLEOTIDE SEQUENCE [LARGE SCALE GENOMIC DNA]</scope>
    <source>
        <strain evidence="2 3">PL13</strain>
    </source>
</reference>
<feature type="transmembrane region" description="Helical" evidence="1">
    <location>
        <begin position="59"/>
        <end position="80"/>
    </location>
</feature>
<evidence type="ECO:0000313" key="3">
    <source>
        <dbReference type="Proteomes" id="UP000516514"/>
    </source>
</evidence>
<evidence type="ECO:0000313" key="2">
    <source>
        <dbReference type="EMBL" id="QOD38641.1"/>
    </source>
</evidence>